<evidence type="ECO:0000313" key="3">
    <source>
        <dbReference type="EMBL" id="MDF3290167.1"/>
    </source>
</evidence>
<feature type="transmembrane region" description="Helical" evidence="1">
    <location>
        <begin position="207"/>
        <end position="231"/>
    </location>
</feature>
<evidence type="ECO:0000259" key="2">
    <source>
        <dbReference type="Pfam" id="PF20182"/>
    </source>
</evidence>
<organism evidence="3 4">
    <name type="scientific">Streptomyces silvisoli</name>
    <dbReference type="NCBI Taxonomy" id="3034235"/>
    <lineage>
        <taxon>Bacteria</taxon>
        <taxon>Bacillati</taxon>
        <taxon>Actinomycetota</taxon>
        <taxon>Actinomycetes</taxon>
        <taxon>Kitasatosporales</taxon>
        <taxon>Streptomycetaceae</taxon>
        <taxon>Streptomyces</taxon>
    </lineage>
</organism>
<dbReference type="RefSeq" id="WP_276093611.1">
    <property type="nucleotide sequence ID" value="NZ_JARJBC010000006.1"/>
</dbReference>
<dbReference type="Proteomes" id="UP001216579">
    <property type="component" value="Unassembled WGS sequence"/>
</dbReference>
<comment type="caution">
    <text evidence="3">The sequence shown here is derived from an EMBL/GenBank/DDBJ whole genome shotgun (WGS) entry which is preliminary data.</text>
</comment>
<dbReference type="InterPro" id="IPR046675">
    <property type="entry name" value="DUF6545"/>
</dbReference>
<accession>A0ABT5ZK40</accession>
<keyword evidence="4" id="KW-1185">Reference proteome</keyword>
<reference evidence="3 4" key="1">
    <citation type="submission" date="2023-03" db="EMBL/GenBank/DDBJ databases">
        <title>Draft genome sequence of Streptomyces sp. RB6PN23 isolated from peat swamp forest in Thailand.</title>
        <authorList>
            <person name="Klaysubun C."/>
            <person name="Duangmal K."/>
        </authorList>
    </citation>
    <scope>NUCLEOTIDE SEQUENCE [LARGE SCALE GENOMIC DNA]</scope>
    <source>
        <strain evidence="3 4">RB6PN23</strain>
    </source>
</reference>
<gene>
    <name evidence="3" type="ORF">P3G67_13110</name>
</gene>
<feature type="transmembrane region" description="Helical" evidence="1">
    <location>
        <begin position="65"/>
        <end position="86"/>
    </location>
</feature>
<keyword evidence="1" id="KW-0472">Membrane</keyword>
<dbReference type="InterPro" id="IPR050039">
    <property type="entry name" value="MAB_1171c-like"/>
</dbReference>
<proteinExistence type="predicted"/>
<keyword evidence="1" id="KW-0812">Transmembrane</keyword>
<protein>
    <recommendedName>
        <fullName evidence="2">DUF6545 domain-containing protein</fullName>
    </recommendedName>
</protein>
<evidence type="ECO:0000256" key="1">
    <source>
        <dbReference type="SAM" id="Phobius"/>
    </source>
</evidence>
<feature type="transmembrane region" description="Helical" evidence="1">
    <location>
        <begin position="137"/>
        <end position="157"/>
    </location>
</feature>
<dbReference type="NCBIfam" id="NF042915">
    <property type="entry name" value="MAB_1171c_fam"/>
    <property type="match status" value="1"/>
</dbReference>
<feature type="transmembrane region" description="Helical" evidence="1">
    <location>
        <begin position="169"/>
        <end position="195"/>
    </location>
</feature>
<sequence length="384" mass="42126">MAIVVFLTALAIAFLWRLFQWRKDPRNPSQRSLTLCMLCGFVSYLAATPDGSDFGTVADQGWGKLVQNVMLLAAAYFLMCIYLYAAADERVGRRRARLDGLALAVAVGVITVAAVAAPRAALTGSASTADMTIPQVAAFYLTAGLYMLYALAAACYWTRRYARMSQRPLSTGLWMAAVGLLGMAMVCAVNAVLVIVRSGGGAVPKPLTVTVAVTLMVSLVLLAFGFTYPGVRARFAALRVWREHRRIHRQLEPLWRLLCRAYPQSVLKPSATAWRDRWRAGGVHRRYHRRVVECRDGLVHISTHLQCYRHDGAIVDLAPPEVLAQHLRTAVETVTNGAPISERATPLAVPPDDDRDTDVRQLVALAQALRTAGDPRVEGKELTC</sequence>
<dbReference type="Pfam" id="PF20182">
    <property type="entry name" value="DUF6545"/>
    <property type="match status" value="1"/>
</dbReference>
<feature type="transmembrane region" description="Helical" evidence="1">
    <location>
        <begin position="98"/>
        <end position="117"/>
    </location>
</feature>
<dbReference type="EMBL" id="JARJBC010000006">
    <property type="protein sequence ID" value="MDF3290167.1"/>
    <property type="molecule type" value="Genomic_DNA"/>
</dbReference>
<evidence type="ECO:0000313" key="4">
    <source>
        <dbReference type="Proteomes" id="UP001216579"/>
    </source>
</evidence>
<keyword evidence="1" id="KW-1133">Transmembrane helix</keyword>
<name>A0ABT5ZK40_9ACTN</name>
<feature type="domain" description="DUF6545" evidence="2">
    <location>
        <begin position="241"/>
        <end position="370"/>
    </location>
</feature>